<evidence type="ECO:0000313" key="3">
    <source>
        <dbReference type="Proteomes" id="UP000315252"/>
    </source>
</evidence>
<dbReference type="AlphaFoldDB" id="A0A545TUE6"/>
<protein>
    <submittedName>
        <fullName evidence="2">Dienelactone hydrolase family protein</fullName>
    </submittedName>
</protein>
<comment type="caution">
    <text evidence="2">The sequence shown here is derived from an EMBL/GenBank/DDBJ whole genome shotgun (WGS) entry which is preliminary data.</text>
</comment>
<gene>
    <name evidence="2" type="ORF">FKG95_11835</name>
</gene>
<reference evidence="2 3" key="1">
    <citation type="submission" date="2019-06" db="EMBL/GenBank/DDBJ databases">
        <title>Whole genome sequence for Rhodospirillaceae sp. R148.</title>
        <authorList>
            <person name="Wang G."/>
        </authorList>
    </citation>
    <scope>NUCLEOTIDE SEQUENCE [LARGE SCALE GENOMIC DNA]</scope>
    <source>
        <strain evidence="2 3">R148</strain>
    </source>
</reference>
<keyword evidence="3" id="KW-1185">Reference proteome</keyword>
<dbReference type="PANTHER" id="PTHR46623:SF6">
    <property type="entry name" value="ALPHA_BETA-HYDROLASES SUPERFAMILY PROTEIN"/>
    <property type="match status" value="1"/>
</dbReference>
<dbReference type="SUPFAM" id="SSF53474">
    <property type="entry name" value="alpha/beta-Hydrolases"/>
    <property type="match status" value="1"/>
</dbReference>
<dbReference type="PANTHER" id="PTHR46623">
    <property type="entry name" value="CARBOXYMETHYLENEBUTENOLIDASE-RELATED"/>
    <property type="match status" value="1"/>
</dbReference>
<evidence type="ECO:0000259" key="1">
    <source>
        <dbReference type="Pfam" id="PF01738"/>
    </source>
</evidence>
<dbReference type="OrthoDB" id="9771666at2"/>
<organism evidence="2 3">
    <name type="scientific">Denitrobaculum tricleocarpae</name>
    <dbReference type="NCBI Taxonomy" id="2591009"/>
    <lineage>
        <taxon>Bacteria</taxon>
        <taxon>Pseudomonadati</taxon>
        <taxon>Pseudomonadota</taxon>
        <taxon>Alphaproteobacteria</taxon>
        <taxon>Rhodospirillales</taxon>
        <taxon>Rhodospirillaceae</taxon>
        <taxon>Denitrobaculum</taxon>
    </lineage>
</organism>
<dbReference type="RefSeq" id="WP_142896546.1">
    <property type="nucleotide sequence ID" value="NZ_ML660054.1"/>
</dbReference>
<dbReference type="InterPro" id="IPR051049">
    <property type="entry name" value="Dienelactone_hydrolase-like"/>
</dbReference>
<evidence type="ECO:0000313" key="2">
    <source>
        <dbReference type="EMBL" id="TQV80832.1"/>
    </source>
</evidence>
<proteinExistence type="predicted"/>
<feature type="domain" description="Dienelactone hydrolase" evidence="1">
    <location>
        <begin position="16"/>
        <end position="221"/>
    </location>
</feature>
<name>A0A545TUE6_9PROT</name>
<dbReference type="Pfam" id="PF01738">
    <property type="entry name" value="DLH"/>
    <property type="match status" value="1"/>
</dbReference>
<accession>A0A545TUE6</accession>
<dbReference type="GO" id="GO:0016787">
    <property type="term" value="F:hydrolase activity"/>
    <property type="evidence" value="ECO:0007669"/>
    <property type="project" value="UniProtKB-KW"/>
</dbReference>
<dbReference type="Gene3D" id="3.40.50.1820">
    <property type="entry name" value="alpha/beta hydrolase"/>
    <property type="match status" value="1"/>
</dbReference>
<dbReference type="InterPro" id="IPR029058">
    <property type="entry name" value="AB_hydrolase_fold"/>
</dbReference>
<sequence>MGETIELTTSDGHKLGGYRAEPTGEAKGGVVIVQEIFGVNGHIRHVCDSYAEAGYVAVAPALFDRIEPGLELEYDEAGTARGRKLRLEIAWDDAVKDIEAAMASLSRHGKVGVVGYCYGGSVAWLSATRLRPAASVCYYGGQILEFKDEPPNCPVQMHFGSTDPMILPEHVEAIKEAQADAQVEVFLYDAGHGFTCDERSGFHAESTALAKSRTLAFLDRFMT</sequence>
<keyword evidence="2" id="KW-0378">Hydrolase</keyword>
<dbReference type="EMBL" id="VHSH01000003">
    <property type="protein sequence ID" value="TQV80832.1"/>
    <property type="molecule type" value="Genomic_DNA"/>
</dbReference>
<dbReference type="Proteomes" id="UP000315252">
    <property type="component" value="Unassembled WGS sequence"/>
</dbReference>
<dbReference type="InterPro" id="IPR002925">
    <property type="entry name" value="Dienelactn_hydro"/>
</dbReference>